<evidence type="ECO:0000259" key="1">
    <source>
        <dbReference type="Pfam" id="PF03435"/>
    </source>
</evidence>
<feature type="domain" description="Saccharopine dehydrogenase NADP binding" evidence="1">
    <location>
        <begin position="10"/>
        <end position="141"/>
    </location>
</feature>
<sequence>MQQSEREFDVVIWGATGFTGELVAEYLLANYGVGTEALSWAIAGRNPTKLDGVKQRLTQRDAQAGELATIVADSRDLDSLKAMVRRTRVVCTTVGPYLAYGFELVQACIEEGADYCDLSGETPFIRRVIDRWQEQAQSAGRKIVHSCGFDSIPSDLGCLVVQEHAIETYGQPCNEVKYYLGKSRGGMSGGTIASMFGIVEQA</sequence>
<dbReference type="SUPFAM" id="SSF51735">
    <property type="entry name" value="NAD(P)-binding Rossmann-fold domains"/>
    <property type="match status" value="1"/>
</dbReference>
<dbReference type="GO" id="GO:0009247">
    <property type="term" value="P:glycolipid biosynthetic process"/>
    <property type="evidence" value="ECO:0007669"/>
    <property type="project" value="TreeGrafter"/>
</dbReference>
<dbReference type="InterPro" id="IPR005097">
    <property type="entry name" value="Sacchrp_dh_NADP-bd"/>
</dbReference>
<gene>
    <name evidence="2" type="ORF">METZ01_LOCUS468668</name>
</gene>
<dbReference type="Gene3D" id="3.40.50.720">
    <property type="entry name" value="NAD(P)-binding Rossmann-like Domain"/>
    <property type="match status" value="1"/>
</dbReference>
<proteinExistence type="predicted"/>
<reference evidence="2" key="1">
    <citation type="submission" date="2018-05" db="EMBL/GenBank/DDBJ databases">
        <authorList>
            <person name="Lanie J.A."/>
            <person name="Ng W.-L."/>
            <person name="Kazmierczak K.M."/>
            <person name="Andrzejewski T.M."/>
            <person name="Davidsen T.M."/>
            <person name="Wayne K.J."/>
            <person name="Tettelin H."/>
            <person name="Glass J.I."/>
            <person name="Rusch D."/>
            <person name="Podicherti R."/>
            <person name="Tsui H.-C.T."/>
            <person name="Winkler M.E."/>
        </authorList>
    </citation>
    <scope>NUCLEOTIDE SEQUENCE</scope>
</reference>
<dbReference type="Pfam" id="PF03435">
    <property type="entry name" value="Sacchrp_dh_NADP"/>
    <property type="match status" value="1"/>
</dbReference>
<dbReference type="PANTHER" id="PTHR12286:SF5">
    <property type="entry name" value="SACCHAROPINE DEHYDROGENASE-LIKE OXIDOREDUCTASE"/>
    <property type="match status" value="1"/>
</dbReference>
<dbReference type="GO" id="GO:0005886">
    <property type="term" value="C:plasma membrane"/>
    <property type="evidence" value="ECO:0007669"/>
    <property type="project" value="TreeGrafter"/>
</dbReference>
<protein>
    <recommendedName>
        <fullName evidence="1">Saccharopine dehydrogenase NADP binding domain-containing protein</fullName>
    </recommendedName>
</protein>
<organism evidence="2">
    <name type="scientific">marine metagenome</name>
    <dbReference type="NCBI Taxonomy" id="408172"/>
    <lineage>
        <taxon>unclassified sequences</taxon>
        <taxon>metagenomes</taxon>
        <taxon>ecological metagenomes</taxon>
    </lineage>
</organism>
<dbReference type="PANTHER" id="PTHR12286">
    <property type="entry name" value="SACCHAROPINE DEHYDROGENASE-LIKE OXIDOREDUCTASE"/>
    <property type="match status" value="1"/>
</dbReference>
<dbReference type="InterPro" id="IPR036291">
    <property type="entry name" value="NAD(P)-bd_dom_sf"/>
</dbReference>
<feature type="non-terminal residue" evidence="2">
    <location>
        <position position="202"/>
    </location>
</feature>
<evidence type="ECO:0000313" key="2">
    <source>
        <dbReference type="EMBL" id="SVE15814.1"/>
    </source>
</evidence>
<name>A0A383B7F6_9ZZZZ</name>
<dbReference type="InterPro" id="IPR051276">
    <property type="entry name" value="Saccharopine_DH-like_oxidrdct"/>
</dbReference>
<accession>A0A383B7F6</accession>
<dbReference type="AlphaFoldDB" id="A0A383B7F6"/>
<dbReference type="EMBL" id="UINC01198034">
    <property type="protein sequence ID" value="SVE15814.1"/>
    <property type="molecule type" value="Genomic_DNA"/>
</dbReference>